<reference evidence="2 3" key="1">
    <citation type="submission" date="2023-11" db="EMBL/GenBank/DDBJ databases">
        <title>Halocaridina rubra genome assembly.</title>
        <authorList>
            <person name="Smith C."/>
        </authorList>
    </citation>
    <scope>NUCLEOTIDE SEQUENCE [LARGE SCALE GENOMIC DNA]</scope>
    <source>
        <strain evidence="2">EP-1</strain>
        <tissue evidence="2">Whole</tissue>
    </source>
</reference>
<evidence type="ECO:0000256" key="1">
    <source>
        <dbReference type="SAM" id="Phobius"/>
    </source>
</evidence>
<keyword evidence="1" id="KW-0472">Membrane</keyword>
<protein>
    <submittedName>
        <fullName evidence="2">Uncharacterized protein</fullName>
    </submittedName>
</protein>
<keyword evidence="3" id="KW-1185">Reference proteome</keyword>
<dbReference type="AlphaFoldDB" id="A0AAN9AH60"/>
<name>A0AAN9AH60_HALRR</name>
<gene>
    <name evidence="2" type="ORF">SK128_005584</name>
</gene>
<dbReference type="Proteomes" id="UP001381693">
    <property type="component" value="Unassembled WGS sequence"/>
</dbReference>
<evidence type="ECO:0000313" key="3">
    <source>
        <dbReference type="Proteomes" id="UP001381693"/>
    </source>
</evidence>
<keyword evidence="1" id="KW-0812">Transmembrane</keyword>
<accession>A0AAN9AH60</accession>
<feature type="transmembrane region" description="Helical" evidence="1">
    <location>
        <begin position="281"/>
        <end position="306"/>
    </location>
</feature>
<evidence type="ECO:0000313" key="2">
    <source>
        <dbReference type="EMBL" id="KAK7086754.1"/>
    </source>
</evidence>
<keyword evidence="1" id="KW-1133">Transmembrane helix</keyword>
<organism evidence="2 3">
    <name type="scientific">Halocaridina rubra</name>
    <name type="common">Hawaiian red shrimp</name>
    <dbReference type="NCBI Taxonomy" id="373956"/>
    <lineage>
        <taxon>Eukaryota</taxon>
        <taxon>Metazoa</taxon>
        <taxon>Ecdysozoa</taxon>
        <taxon>Arthropoda</taxon>
        <taxon>Crustacea</taxon>
        <taxon>Multicrustacea</taxon>
        <taxon>Malacostraca</taxon>
        <taxon>Eumalacostraca</taxon>
        <taxon>Eucarida</taxon>
        <taxon>Decapoda</taxon>
        <taxon>Pleocyemata</taxon>
        <taxon>Caridea</taxon>
        <taxon>Atyoidea</taxon>
        <taxon>Atyidae</taxon>
        <taxon>Halocaridina</taxon>
    </lineage>
</organism>
<sequence length="501" mass="57289">MPSSVLSYFAHVPRGCLIRQSIRENIIHQGSLLFDAFFAGSSLKLQVIHDDKQVVFYVNEESTFIYTEKPWFYSTLHHAPLMGWTNFTLKLYHDLRLEGSFQNELIANFTPSGYQLMNPNLNTSVLINGMPLIYECKTSGPTLDLSKNREMEILVGVPDWQHRFTVHSTNTFCFQLFISDHEEYICGGVGDMEFTIIFNFGYLQEHQLILPEGRKVFTVSERYTDANNSTTISFKGVPGRLLVTYNLPWKESGSAPSQGVTSTTPAAETQYSDGFESGTSLISYLLLPLIGLCVCIAIVTLTYYSVKIIKLHSFYKNIFDIMHTNQRKVLSPPQRLISQSGRGFSGMASPSNPKEYSVKEEETCESLKYFPTGKVLYQNQKELVDNYNWRDEDNIYDNDNELLYILSRNQHVLRGERQLESSENEDHIYEEIPELICGKSNIRFHKHDKPLSNSVGLSKGDEMKLENTILEKESIYVDMSKKVLNVLVHQVDDSYENPGEI</sequence>
<comment type="caution">
    <text evidence="2">The sequence shown here is derived from an EMBL/GenBank/DDBJ whole genome shotgun (WGS) entry which is preliminary data.</text>
</comment>
<dbReference type="EMBL" id="JAXCGZ010000088">
    <property type="protein sequence ID" value="KAK7086754.1"/>
    <property type="molecule type" value="Genomic_DNA"/>
</dbReference>
<proteinExistence type="predicted"/>